<feature type="compositionally biased region" description="Basic and acidic residues" evidence="8">
    <location>
        <begin position="883"/>
        <end position="892"/>
    </location>
</feature>
<evidence type="ECO:0000256" key="3">
    <source>
        <dbReference type="ARBA" id="ARBA00020733"/>
    </source>
</evidence>
<feature type="region of interest" description="Disordered" evidence="8">
    <location>
        <begin position="881"/>
        <end position="1356"/>
    </location>
</feature>
<feature type="compositionally biased region" description="Basic and acidic residues" evidence="8">
    <location>
        <begin position="788"/>
        <end position="798"/>
    </location>
</feature>
<feature type="compositionally biased region" description="Acidic residues" evidence="8">
    <location>
        <begin position="686"/>
        <end position="724"/>
    </location>
</feature>
<organism evidence="9 10">
    <name type="scientific">Scleroderma citrinum Foug A</name>
    <dbReference type="NCBI Taxonomy" id="1036808"/>
    <lineage>
        <taxon>Eukaryota</taxon>
        <taxon>Fungi</taxon>
        <taxon>Dikarya</taxon>
        <taxon>Basidiomycota</taxon>
        <taxon>Agaricomycotina</taxon>
        <taxon>Agaricomycetes</taxon>
        <taxon>Agaricomycetidae</taxon>
        <taxon>Boletales</taxon>
        <taxon>Sclerodermatineae</taxon>
        <taxon>Sclerodermataceae</taxon>
        <taxon>Scleroderma</taxon>
    </lineage>
</organism>
<evidence type="ECO:0000256" key="4">
    <source>
        <dbReference type="ARBA" id="ARBA00022490"/>
    </source>
</evidence>
<dbReference type="EMBL" id="KN822095">
    <property type="protein sequence ID" value="KIM57828.1"/>
    <property type="molecule type" value="Genomic_DNA"/>
</dbReference>
<comment type="similarity">
    <text evidence="2 7">Belongs to the NST1 family.</text>
</comment>
<feature type="compositionally biased region" description="Acidic residues" evidence="8">
    <location>
        <begin position="799"/>
        <end position="834"/>
    </location>
</feature>
<accession>A0A0C2Z760</accession>
<feature type="compositionally biased region" description="Polar residues" evidence="8">
    <location>
        <begin position="138"/>
        <end position="148"/>
    </location>
</feature>
<feature type="compositionally biased region" description="Polar residues" evidence="8">
    <location>
        <begin position="665"/>
        <end position="675"/>
    </location>
</feature>
<dbReference type="Proteomes" id="UP000053989">
    <property type="component" value="Unassembled WGS sequence"/>
</dbReference>
<evidence type="ECO:0000256" key="1">
    <source>
        <dbReference type="ARBA" id="ARBA00004496"/>
    </source>
</evidence>
<feature type="compositionally biased region" description="Acidic residues" evidence="8">
    <location>
        <begin position="68"/>
        <end position="78"/>
    </location>
</feature>
<gene>
    <name evidence="9" type="ORF">SCLCIDRAFT_28562</name>
</gene>
<feature type="compositionally biased region" description="Low complexity" evidence="8">
    <location>
        <begin position="395"/>
        <end position="404"/>
    </location>
</feature>
<comment type="function">
    <text evidence="7">May act as a negative regulator of salt tolerance.</text>
</comment>
<evidence type="ECO:0000256" key="5">
    <source>
        <dbReference type="ARBA" id="ARBA00023016"/>
    </source>
</evidence>
<feature type="compositionally biased region" description="Basic residues" evidence="8">
    <location>
        <begin position="1"/>
        <end position="10"/>
    </location>
</feature>
<feature type="compositionally biased region" description="Low complexity" evidence="8">
    <location>
        <begin position="469"/>
        <end position="503"/>
    </location>
</feature>
<dbReference type="PANTHER" id="PTHR31780">
    <property type="entry name" value="STRESS RESPONSE PROTEIN NST1-RELATED"/>
    <property type="match status" value="1"/>
</dbReference>
<feature type="compositionally biased region" description="Basic and acidic residues" evidence="8">
    <location>
        <begin position="915"/>
        <end position="1056"/>
    </location>
</feature>
<evidence type="ECO:0000256" key="2">
    <source>
        <dbReference type="ARBA" id="ARBA00007112"/>
    </source>
</evidence>
<sequence length="1440" mass="156290">MATGKSHKQKQQPSAVQSIPHTRSQPPVAAALQPPSATTAKKSKKKKGKGKEPDTSVISFAQTNTNALDDDLYDDMPSLEEPQSPAPPKTGLSPMLESVHVTATTISRSGNGMATHLQTELLSTNVHVNQGDVLLNGQPGTKRSQSIPQYPLPKTTATNGPGIVDEEYWSSFPPHIKNFAQTMYNIAQQMVQSDTYLKTGTATATATTATKGMPGYPAGTCPPLPFDPSIFSDPAFTLSVEQAAAAALGVASPPPGQPPRRPLPQTNVVLLNEFGDGEHKLGEDDYCSEDEVDGGNFEDDDLDAFDLHPHPARHPALPSVPASLPDPVAQVVLSYGEHVTRAAAHPTLVASESVSATVTIGEIPEHIGGDDSAGPKGKKKKRHSKEGTDVPTEPPVAAVPNAAARGETRSADSAPGSTPEKGGRRPTGGVEATLRHPLSANAMPARKENLSANPPPSSRAQGKQPMSYAPTSTAAATTTTTNGQQTARTARAASKAPMSAHNYNHSHHHPSPPSSNASAPNKSRTALPSGSTKNPQSNNKIWSTSSTEERERIKEFWLGLGEDERRNLVKIEKDTVLRKMKEQQKHNCSCAVCGRKRHAIEEELEVLYDAYYEELERYANYQQRYVSSGGTIPPPPGPGPFPGSVELDKNGAVIGHPQTKPPRNPSRTNRTTPITNGRKPPKPESEFDDDDGDEDDYEDDEEYDDEEEEEEEEEDDGAEEEEEEIKPRDRRNAGARGRRPVNGTKPNGRELFNLGSSLTVTGPNNILTVADDLLKNDGQKFLEMMEQLAERRMQREEEAAGDMEDDSEEEDEDDDDDDDEEDEDEDEDDEEVMTEEQKMEEGKRMFSIFAARMFEQRVLQAYREKVAQERQQQLLRELEAEDLLTKEREAKKQSQNQKKKDKRRSNPTACRQQKQAKDEERAAKAAEKAAEEATLKAKQLAHEEEQRKKREEERARREASRKAAEEEKQRKEEERRKRITEEREREAERERKRKEKEEKAKHEREERERKAREEREAKVAVERAARETAKREQQEKEERERKLAKDREEKAEKERAALQLQQRAAAKHGRQPTSPRASGSAQRSQSSNGAAKKILTKPAPAPSPVPVPMPASTASSNGSRSQPQRPATSTSQPSTPVAPSTQGQFPSPPPAPLYPAAPRMLPPGSNATPPRLPFAAPPPPFGVFGPGPSIPQAPLGPSNLPRVFASPSSFDPPFNRGHTSAPIATPSKPVQNPLSSPTLLAPGSSRRQSMPEPGPGPVARPISIAPITSPGAISPPGPIVPLAPIAPPTSIAPPAPIARPTGEPSGSGSGSPVRRSPSPKVLGSSALAADDDEVVPPPGRRAPPGVVGQTWGSNSASPRIVMGEARGPWGNPAPPAFPTRPPLGASLWGGVSPNSEWQTPATSFLQNSFQYTIVNSSSDILFDLFPIFISPTAESAHVLD</sequence>
<feature type="region of interest" description="Disordered" evidence="8">
    <location>
        <begin position="626"/>
        <end position="764"/>
    </location>
</feature>
<keyword evidence="10" id="KW-1185">Reference proteome</keyword>
<keyword evidence="4 7" id="KW-0963">Cytoplasm</keyword>
<feature type="region of interest" description="Disordered" evidence="8">
    <location>
        <begin position="362"/>
        <end position="550"/>
    </location>
</feature>
<feature type="compositionally biased region" description="Polar residues" evidence="8">
    <location>
        <begin position="522"/>
        <end position="546"/>
    </location>
</feature>
<feature type="region of interest" description="Disordered" evidence="8">
    <location>
        <begin position="137"/>
        <end position="158"/>
    </location>
</feature>
<dbReference type="GO" id="GO:0005737">
    <property type="term" value="C:cytoplasm"/>
    <property type="evidence" value="ECO:0007669"/>
    <property type="project" value="UniProtKB-SubCell"/>
</dbReference>
<keyword evidence="5 7" id="KW-0346">Stress response</keyword>
<dbReference type="STRING" id="1036808.A0A0C2Z760"/>
<feature type="compositionally biased region" description="Pro residues" evidence="8">
    <location>
        <begin position="1099"/>
        <end position="1109"/>
    </location>
</feature>
<feature type="compositionally biased region" description="Low complexity" evidence="8">
    <location>
        <begin position="1074"/>
        <end position="1091"/>
    </location>
</feature>
<reference evidence="10" key="2">
    <citation type="submission" date="2015-01" db="EMBL/GenBank/DDBJ databases">
        <title>Evolutionary Origins and Diversification of the Mycorrhizal Mutualists.</title>
        <authorList>
            <consortium name="DOE Joint Genome Institute"/>
            <consortium name="Mycorrhizal Genomics Consortium"/>
            <person name="Kohler A."/>
            <person name="Kuo A."/>
            <person name="Nagy L.G."/>
            <person name="Floudas D."/>
            <person name="Copeland A."/>
            <person name="Barry K.W."/>
            <person name="Cichocki N."/>
            <person name="Veneault-Fourrey C."/>
            <person name="LaButti K."/>
            <person name="Lindquist E.A."/>
            <person name="Lipzen A."/>
            <person name="Lundell T."/>
            <person name="Morin E."/>
            <person name="Murat C."/>
            <person name="Riley R."/>
            <person name="Ohm R."/>
            <person name="Sun H."/>
            <person name="Tunlid A."/>
            <person name="Henrissat B."/>
            <person name="Grigoriev I.V."/>
            <person name="Hibbett D.S."/>
            <person name="Martin F."/>
        </authorList>
    </citation>
    <scope>NUCLEOTIDE SEQUENCE [LARGE SCALE GENOMIC DNA]</scope>
    <source>
        <strain evidence="10">Foug A</strain>
    </source>
</reference>
<feature type="region of interest" description="Disordered" evidence="8">
    <location>
        <begin position="785"/>
        <end position="842"/>
    </location>
</feature>
<dbReference type="HOGENOM" id="CLU_002935_1_0_1"/>
<dbReference type="InterPro" id="IPR051195">
    <property type="entry name" value="Fungal_stress_NST1"/>
</dbReference>
<name>A0A0C2Z760_9AGAM</name>
<feature type="compositionally biased region" description="Polar residues" evidence="8">
    <location>
        <begin position="754"/>
        <end position="764"/>
    </location>
</feature>
<feature type="compositionally biased region" description="Low complexity" evidence="8">
    <location>
        <begin position="1298"/>
        <end position="1319"/>
    </location>
</feature>
<feature type="region of interest" description="Disordered" evidence="8">
    <location>
        <begin position="1"/>
        <end position="94"/>
    </location>
</feature>
<feature type="compositionally biased region" description="Pro residues" evidence="8">
    <location>
        <begin position="1273"/>
        <end position="1297"/>
    </location>
</feature>
<feature type="compositionally biased region" description="Pro residues" evidence="8">
    <location>
        <begin position="1170"/>
        <end position="1181"/>
    </location>
</feature>
<dbReference type="InterPro" id="IPR025279">
    <property type="entry name" value="NST1"/>
</dbReference>
<evidence type="ECO:0000256" key="8">
    <source>
        <dbReference type="SAM" id="MobiDB-lite"/>
    </source>
</evidence>
<comment type="subcellular location">
    <subcellularLocation>
        <location evidence="1 7">Cytoplasm</location>
    </subcellularLocation>
</comment>
<dbReference type="PANTHER" id="PTHR31780:SF10">
    <property type="entry name" value="LD36051P"/>
    <property type="match status" value="1"/>
</dbReference>
<dbReference type="Pfam" id="PF13945">
    <property type="entry name" value="NST1"/>
    <property type="match status" value="1"/>
</dbReference>
<protein>
    <recommendedName>
        <fullName evidence="3 7">Stress response protein NST1</fullName>
    </recommendedName>
</protein>
<dbReference type="OrthoDB" id="21629at2759"/>
<feature type="compositionally biased region" description="Pro residues" evidence="8">
    <location>
        <begin position="1146"/>
        <end position="1155"/>
    </location>
</feature>
<feature type="compositionally biased region" description="Polar residues" evidence="8">
    <location>
        <begin position="1228"/>
        <end position="1238"/>
    </location>
</feature>
<feature type="compositionally biased region" description="Low complexity" evidence="8">
    <location>
        <begin position="1156"/>
        <end position="1169"/>
    </location>
</feature>
<feature type="compositionally biased region" description="Pro residues" evidence="8">
    <location>
        <begin position="632"/>
        <end position="641"/>
    </location>
</feature>
<feature type="compositionally biased region" description="Polar residues" evidence="8">
    <location>
        <begin position="1117"/>
        <end position="1145"/>
    </location>
</feature>
<keyword evidence="6 7" id="KW-0175">Coiled coil</keyword>
<evidence type="ECO:0000256" key="7">
    <source>
        <dbReference type="RuleBase" id="RU049441"/>
    </source>
</evidence>
<evidence type="ECO:0000256" key="6">
    <source>
        <dbReference type="ARBA" id="ARBA00023054"/>
    </source>
</evidence>
<dbReference type="InParanoid" id="A0A0C2Z760"/>
<proteinExistence type="inferred from homology"/>
<evidence type="ECO:0000313" key="9">
    <source>
        <dbReference type="EMBL" id="KIM57828.1"/>
    </source>
</evidence>
<feature type="compositionally biased region" description="Polar residues" evidence="8">
    <location>
        <begin position="11"/>
        <end position="25"/>
    </location>
</feature>
<feature type="compositionally biased region" description="Polar residues" evidence="8">
    <location>
        <begin position="56"/>
        <end position="67"/>
    </location>
</feature>
<evidence type="ECO:0000313" key="10">
    <source>
        <dbReference type="Proteomes" id="UP000053989"/>
    </source>
</evidence>
<reference evidence="9 10" key="1">
    <citation type="submission" date="2014-04" db="EMBL/GenBank/DDBJ databases">
        <authorList>
            <consortium name="DOE Joint Genome Institute"/>
            <person name="Kuo A."/>
            <person name="Kohler A."/>
            <person name="Nagy L.G."/>
            <person name="Floudas D."/>
            <person name="Copeland A."/>
            <person name="Barry K.W."/>
            <person name="Cichocki N."/>
            <person name="Veneault-Fourrey C."/>
            <person name="LaButti K."/>
            <person name="Lindquist E.A."/>
            <person name="Lipzen A."/>
            <person name="Lundell T."/>
            <person name="Morin E."/>
            <person name="Murat C."/>
            <person name="Sun H."/>
            <person name="Tunlid A."/>
            <person name="Henrissat B."/>
            <person name="Grigoriev I.V."/>
            <person name="Hibbett D.S."/>
            <person name="Martin F."/>
            <person name="Nordberg H.P."/>
            <person name="Cantor M.N."/>
            <person name="Hua S.X."/>
        </authorList>
    </citation>
    <scope>NUCLEOTIDE SEQUENCE [LARGE SCALE GENOMIC DNA]</scope>
    <source>
        <strain evidence="9 10">Foug A</strain>
    </source>
</reference>